<dbReference type="InterPro" id="IPR001173">
    <property type="entry name" value="Glyco_trans_2-like"/>
</dbReference>
<dbReference type="PANTHER" id="PTHR43630:SF1">
    <property type="entry name" value="POLY-BETA-1,6-N-ACETYL-D-GLUCOSAMINE SYNTHASE"/>
    <property type="match status" value="1"/>
</dbReference>
<keyword evidence="7" id="KW-1185">Reference proteome</keyword>
<evidence type="ECO:0000256" key="4">
    <source>
        <dbReference type="SAM" id="Phobius"/>
    </source>
</evidence>
<evidence type="ECO:0000259" key="5">
    <source>
        <dbReference type="Pfam" id="PF00535"/>
    </source>
</evidence>
<feature type="domain" description="Glycosyltransferase 2-like" evidence="5">
    <location>
        <begin position="51"/>
        <end position="211"/>
    </location>
</feature>
<feature type="transmembrane region" description="Helical" evidence="4">
    <location>
        <begin position="295"/>
        <end position="318"/>
    </location>
</feature>
<dbReference type="PANTHER" id="PTHR43630">
    <property type="entry name" value="POLY-BETA-1,6-N-ACETYL-D-GLUCOSAMINE SYNTHASE"/>
    <property type="match status" value="1"/>
</dbReference>
<keyword evidence="4" id="KW-1133">Transmembrane helix</keyword>
<feature type="transmembrane region" description="Helical" evidence="4">
    <location>
        <begin position="6"/>
        <end position="28"/>
    </location>
</feature>
<organism evidence="6 7">
    <name type="scientific">Sphingobacterium hotanense</name>
    <dbReference type="NCBI Taxonomy" id="649196"/>
    <lineage>
        <taxon>Bacteria</taxon>
        <taxon>Pseudomonadati</taxon>
        <taxon>Bacteroidota</taxon>
        <taxon>Sphingobacteriia</taxon>
        <taxon>Sphingobacteriales</taxon>
        <taxon>Sphingobacteriaceae</taxon>
        <taxon>Sphingobacterium</taxon>
    </lineage>
</organism>
<reference evidence="6" key="1">
    <citation type="submission" date="2020-06" db="EMBL/GenBank/DDBJ databases">
        <authorList>
            <person name="Dong N."/>
        </authorList>
    </citation>
    <scope>NUCLEOTIDE SEQUENCE</scope>
    <source>
        <strain evidence="6">R1692</strain>
    </source>
</reference>
<dbReference type="Gene3D" id="3.90.550.10">
    <property type="entry name" value="Spore Coat Polysaccharide Biosynthesis Protein SpsA, Chain A"/>
    <property type="match status" value="1"/>
</dbReference>
<sequence length="393" mass="45146">MSITIFWIAIFIVFYSYLGYPMVIFVLSRYFPYQTKRRGSAAAVEEPEVAIVVAAYNEAQWIRKKMDNLLSLDYPSDKLEIIWVIDGSSDQSRSLLDSYSQVIVLDAGRREGKTAALNTAYAKAKSPILVFTDANCLLNANALREIVRHFEDQTIGCVSGEKRIAFDITDDVASKGESLYWKYESKLKEWDYRYYSAVGAAGELFAVRKELYTIQPIDTILDDFMISMRIAQNGYRIAYTPLAYAVESGSLNMAEEQKRKVRIAAGGIQAVFRLKKLFNPFRYGKLTFLYCSHRVLRWTIAPVALILLLVSNLIIVLGERSLNNMFSIILFVQMLIYLCALIGYLKSRMGNSVHRVFYVPYYFLFMNLNVFLSIPYLMTRTKTTGWEKSRRKD</sequence>
<dbReference type="EMBL" id="JACAGK010000001">
    <property type="protein sequence ID" value="MDM1046664.1"/>
    <property type="molecule type" value="Genomic_DNA"/>
</dbReference>
<keyword evidence="4" id="KW-0472">Membrane</keyword>
<dbReference type="InterPro" id="IPR029044">
    <property type="entry name" value="Nucleotide-diphossugar_trans"/>
</dbReference>
<gene>
    <name evidence="6" type="ORF">HX018_00135</name>
</gene>
<evidence type="ECO:0000256" key="1">
    <source>
        <dbReference type="ARBA" id="ARBA00006739"/>
    </source>
</evidence>
<keyword evidence="3" id="KW-0808">Transferase</keyword>
<proteinExistence type="inferred from homology"/>
<accession>A0ABT7NHI5</accession>
<dbReference type="SUPFAM" id="SSF53448">
    <property type="entry name" value="Nucleotide-diphospho-sugar transferases"/>
    <property type="match status" value="1"/>
</dbReference>
<comment type="caution">
    <text evidence="6">The sequence shown here is derived from an EMBL/GenBank/DDBJ whole genome shotgun (WGS) entry which is preliminary data.</text>
</comment>
<evidence type="ECO:0000313" key="7">
    <source>
        <dbReference type="Proteomes" id="UP001170954"/>
    </source>
</evidence>
<evidence type="ECO:0000256" key="2">
    <source>
        <dbReference type="ARBA" id="ARBA00022676"/>
    </source>
</evidence>
<comment type="similarity">
    <text evidence="1">Belongs to the glycosyltransferase 2 family.</text>
</comment>
<feature type="transmembrane region" description="Helical" evidence="4">
    <location>
        <begin position="357"/>
        <end position="378"/>
    </location>
</feature>
<dbReference type="CDD" id="cd06439">
    <property type="entry name" value="CESA_like_1"/>
    <property type="match status" value="1"/>
</dbReference>
<dbReference type="Proteomes" id="UP001170954">
    <property type="component" value="Unassembled WGS sequence"/>
</dbReference>
<dbReference type="RefSeq" id="WP_286650030.1">
    <property type="nucleotide sequence ID" value="NZ_JACAGK010000001.1"/>
</dbReference>
<evidence type="ECO:0000256" key="3">
    <source>
        <dbReference type="ARBA" id="ARBA00022679"/>
    </source>
</evidence>
<reference evidence="6" key="2">
    <citation type="journal article" date="2022" name="Sci. Total Environ.">
        <title>Prevalence, transmission, and molecular epidemiology of tet(X)-positive bacteria among humans, animals, and environmental niches in China: An epidemiological, and genomic-based study.</title>
        <authorList>
            <person name="Dong N."/>
            <person name="Zeng Y."/>
            <person name="Cai C."/>
            <person name="Sun C."/>
            <person name="Lu J."/>
            <person name="Liu C."/>
            <person name="Zhou H."/>
            <person name="Sun Q."/>
            <person name="Shu L."/>
            <person name="Wang H."/>
            <person name="Wang Y."/>
            <person name="Wang S."/>
            <person name="Wu C."/>
            <person name="Chan E.W."/>
            <person name="Chen G."/>
            <person name="Shen Z."/>
            <person name="Chen S."/>
            <person name="Zhang R."/>
        </authorList>
    </citation>
    <scope>NUCLEOTIDE SEQUENCE</scope>
    <source>
        <strain evidence="6">R1692</strain>
    </source>
</reference>
<feature type="transmembrane region" description="Helical" evidence="4">
    <location>
        <begin position="324"/>
        <end position="345"/>
    </location>
</feature>
<name>A0ABT7NHI5_9SPHI</name>
<keyword evidence="2" id="KW-0328">Glycosyltransferase</keyword>
<evidence type="ECO:0000313" key="6">
    <source>
        <dbReference type="EMBL" id="MDM1046664.1"/>
    </source>
</evidence>
<protein>
    <submittedName>
        <fullName evidence="6">Glycosyltransferase family 2 protein</fullName>
    </submittedName>
</protein>
<dbReference type="Pfam" id="PF00535">
    <property type="entry name" value="Glycos_transf_2"/>
    <property type="match status" value="1"/>
</dbReference>
<keyword evidence="4" id="KW-0812">Transmembrane</keyword>